<dbReference type="PANTHER" id="PTHR18919:SF107">
    <property type="entry name" value="ACETYL-COA ACETYLTRANSFERASE, CYTOSOLIC"/>
    <property type="match status" value="1"/>
</dbReference>
<feature type="domain" description="Thiolase N-terminal" evidence="6">
    <location>
        <begin position="4"/>
        <end position="261"/>
    </location>
</feature>
<dbReference type="PROSITE" id="PS00099">
    <property type="entry name" value="THIOLASE_3"/>
    <property type="match status" value="1"/>
</dbReference>
<dbReference type="InterPro" id="IPR020616">
    <property type="entry name" value="Thiolase_N"/>
</dbReference>
<dbReference type="InterPro" id="IPR020617">
    <property type="entry name" value="Thiolase_C"/>
</dbReference>
<dbReference type="FunFam" id="3.40.47.10:FF:000010">
    <property type="entry name" value="Acetyl-CoA acetyltransferase (Thiolase)"/>
    <property type="match status" value="1"/>
</dbReference>
<reference evidence="8 9" key="1">
    <citation type="submission" date="2019-02" db="EMBL/GenBank/DDBJ databases">
        <title>Deep-cultivation of Planctomycetes and their phenomic and genomic characterization uncovers novel biology.</title>
        <authorList>
            <person name="Wiegand S."/>
            <person name="Jogler M."/>
            <person name="Boedeker C."/>
            <person name="Pinto D."/>
            <person name="Vollmers J."/>
            <person name="Rivas-Marin E."/>
            <person name="Kohn T."/>
            <person name="Peeters S.H."/>
            <person name="Heuer A."/>
            <person name="Rast P."/>
            <person name="Oberbeckmann S."/>
            <person name="Bunk B."/>
            <person name="Jeske O."/>
            <person name="Meyerdierks A."/>
            <person name="Storesund J.E."/>
            <person name="Kallscheuer N."/>
            <person name="Luecker S."/>
            <person name="Lage O.M."/>
            <person name="Pohl T."/>
            <person name="Merkel B.J."/>
            <person name="Hornburger P."/>
            <person name="Mueller R.-W."/>
            <person name="Bruemmer F."/>
            <person name="Labrenz M."/>
            <person name="Spormann A.M."/>
            <person name="Op den Camp H."/>
            <person name="Overmann J."/>
            <person name="Amann R."/>
            <person name="Jetten M.S.M."/>
            <person name="Mascher T."/>
            <person name="Medema M.H."/>
            <person name="Devos D.P."/>
            <person name="Kaster A.-K."/>
            <person name="Ovreas L."/>
            <person name="Rohde M."/>
            <person name="Galperin M.Y."/>
            <person name="Jogler C."/>
        </authorList>
    </citation>
    <scope>NUCLEOTIDE SEQUENCE [LARGE SCALE GENOMIC DNA]</scope>
    <source>
        <strain evidence="8 9">Poly30</strain>
    </source>
</reference>
<dbReference type="InterPro" id="IPR002155">
    <property type="entry name" value="Thiolase"/>
</dbReference>
<sequence length="393" mass="40990">MQEVVLVSAARTPIGKFQGGLSSFRAPALGGLAVAEAIRRAGIESSDVEEVILGNVLQAGLGQNPARQAARAAGVPDSVGSVTINKVCGSGLKSVMLAAQAIRAGDAHCLVAGGFESMTNAPYLLPDARAGMRLGHSQAIDSMVHDGLWDIYNDFHMGMTGEKVANELDVSRQAQDEFAAESHRRAADARDAGRFDAEKFGIEIKPRKGDPYTFNEDETIRAGMTADSIAGMRPAFTKDGSVTAANASAINDGAAALVVTSLEFAQKHGLKPLAKVTQYATGGCAPEWVMMAPEHSIKKASEKNGMKPSDFDLHEINEAFSAAAVALTRKLELDPAKVNVNGGAVALGHPIGASGARILITLLHAMQQKDAKTGMASLCLGGGNAVSLSVERM</sequence>
<dbReference type="InterPro" id="IPR020610">
    <property type="entry name" value="Thiolase_AS"/>
</dbReference>
<dbReference type="Pfam" id="PF02803">
    <property type="entry name" value="Thiolase_C"/>
    <property type="match status" value="1"/>
</dbReference>
<accession>A0A518EY63</accession>
<dbReference type="EC" id="2.3.1.9" evidence="8"/>
<evidence type="ECO:0000256" key="4">
    <source>
        <dbReference type="PIRSR" id="PIRSR000429-1"/>
    </source>
</evidence>
<feature type="domain" description="Thiolase C-terminal" evidence="7">
    <location>
        <begin position="270"/>
        <end position="391"/>
    </location>
</feature>
<evidence type="ECO:0000256" key="1">
    <source>
        <dbReference type="ARBA" id="ARBA00010982"/>
    </source>
</evidence>
<dbReference type="NCBIfam" id="TIGR01930">
    <property type="entry name" value="AcCoA-C-Actrans"/>
    <property type="match status" value="1"/>
</dbReference>
<keyword evidence="9" id="KW-1185">Reference proteome</keyword>
<evidence type="ECO:0000256" key="3">
    <source>
        <dbReference type="ARBA" id="ARBA00023315"/>
    </source>
</evidence>
<keyword evidence="2 5" id="KW-0808">Transferase</keyword>
<evidence type="ECO:0000256" key="2">
    <source>
        <dbReference type="ARBA" id="ARBA00022679"/>
    </source>
</evidence>
<dbReference type="InterPro" id="IPR016039">
    <property type="entry name" value="Thiolase-like"/>
</dbReference>
<name>A0A518EY63_9BACT</name>
<feature type="active site" description="Acyl-thioester intermediate" evidence="4">
    <location>
        <position position="88"/>
    </location>
</feature>
<dbReference type="EMBL" id="CP036434">
    <property type="protein sequence ID" value="QDV09021.1"/>
    <property type="molecule type" value="Genomic_DNA"/>
</dbReference>
<dbReference type="Proteomes" id="UP000320390">
    <property type="component" value="Chromosome"/>
</dbReference>
<dbReference type="InterPro" id="IPR020615">
    <property type="entry name" value="Thiolase_acyl_enz_int_AS"/>
</dbReference>
<dbReference type="PIRSF" id="PIRSF000429">
    <property type="entry name" value="Ac-CoA_Ac_transf"/>
    <property type="match status" value="1"/>
</dbReference>
<evidence type="ECO:0000313" key="8">
    <source>
        <dbReference type="EMBL" id="QDV09021.1"/>
    </source>
</evidence>
<dbReference type="PROSITE" id="PS00737">
    <property type="entry name" value="THIOLASE_2"/>
    <property type="match status" value="1"/>
</dbReference>
<dbReference type="PANTHER" id="PTHR18919">
    <property type="entry name" value="ACETYL-COA C-ACYLTRANSFERASE"/>
    <property type="match status" value="1"/>
</dbReference>
<gene>
    <name evidence="8" type="primary">thlA_4</name>
    <name evidence="8" type="ORF">Poly30_45770</name>
</gene>
<comment type="similarity">
    <text evidence="1 5">Belongs to the thiolase-like superfamily. Thiolase family.</text>
</comment>
<dbReference type="CDD" id="cd00751">
    <property type="entry name" value="thiolase"/>
    <property type="match status" value="1"/>
</dbReference>
<dbReference type="PROSITE" id="PS00098">
    <property type="entry name" value="THIOLASE_1"/>
    <property type="match status" value="1"/>
</dbReference>
<dbReference type="AlphaFoldDB" id="A0A518EY63"/>
<dbReference type="SUPFAM" id="SSF53901">
    <property type="entry name" value="Thiolase-like"/>
    <property type="match status" value="2"/>
</dbReference>
<evidence type="ECO:0000259" key="6">
    <source>
        <dbReference type="Pfam" id="PF00108"/>
    </source>
</evidence>
<feature type="active site" description="Proton acceptor" evidence="4">
    <location>
        <position position="379"/>
    </location>
</feature>
<dbReference type="Gene3D" id="3.40.47.10">
    <property type="match status" value="2"/>
</dbReference>
<dbReference type="InterPro" id="IPR020613">
    <property type="entry name" value="Thiolase_CS"/>
</dbReference>
<feature type="active site" description="Proton acceptor" evidence="4">
    <location>
        <position position="349"/>
    </location>
</feature>
<evidence type="ECO:0000313" key="9">
    <source>
        <dbReference type="Proteomes" id="UP000320390"/>
    </source>
</evidence>
<evidence type="ECO:0000256" key="5">
    <source>
        <dbReference type="RuleBase" id="RU003557"/>
    </source>
</evidence>
<dbReference type="RefSeq" id="WP_145202679.1">
    <property type="nucleotide sequence ID" value="NZ_CP036434.1"/>
</dbReference>
<dbReference type="Pfam" id="PF00108">
    <property type="entry name" value="Thiolase_N"/>
    <property type="match status" value="1"/>
</dbReference>
<proteinExistence type="inferred from homology"/>
<dbReference type="OrthoDB" id="9764892at2"/>
<organism evidence="8 9">
    <name type="scientific">Saltatorellus ferox</name>
    <dbReference type="NCBI Taxonomy" id="2528018"/>
    <lineage>
        <taxon>Bacteria</taxon>
        <taxon>Pseudomonadati</taxon>
        <taxon>Planctomycetota</taxon>
        <taxon>Planctomycetia</taxon>
        <taxon>Planctomycetia incertae sedis</taxon>
        <taxon>Saltatorellus</taxon>
    </lineage>
</organism>
<evidence type="ECO:0000259" key="7">
    <source>
        <dbReference type="Pfam" id="PF02803"/>
    </source>
</evidence>
<protein>
    <submittedName>
        <fullName evidence="8">Acetyl-CoA acetyltransferase</fullName>
        <ecNumber evidence="8">2.3.1.9</ecNumber>
    </submittedName>
</protein>
<dbReference type="GO" id="GO:0003985">
    <property type="term" value="F:acetyl-CoA C-acetyltransferase activity"/>
    <property type="evidence" value="ECO:0007669"/>
    <property type="project" value="UniProtKB-EC"/>
</dbReference>
<keyword evidence="3 5" id="KW-0012">Acyltransferase</keyword>